<keyword evidence="2" id="KW-1185">Reference proteome</keyword>
<reference evidence="1 2" key="1">
    <citation type="journal article" date="2022" name="Plant J.">
        <title>Chromosome-level genome of Camellia lanceoleosa provides a valuable resource for understanding genome evolution and self-incompatibility.</title>
        <authorList>
            <person name="Gong W."/>
            <person name="Xiao S."/>
            <person name="Wang L."/>
            <person name="Liao Z."/>
            <person name="Chang Y."/>
            <person name="Mo W."/>
            <person name="Hu G."/>
            <person name="Li W."/>
            <person name="Zhao G."/>
            <person name="Zhu H."/>
            <person name="Hu X."/>
            <person name="Ji K."/>
            <person name="Xiang X."/>
            <person name="Song Q."/>
            <person name="Yuan D."/>
            <person name="Jin S."/>
            <person name="Zhang L."/>
        </authorList>
    </citation>
    <scope>NUCLEOTIDE SEQUENCE [LARGE SCALE GENOMIC DNA]</scope>
    <source>
        <strain evidence="1">SQ_2022a</strain>
    </source>
</reference>
<organism evidence="1 2">
    <name type="scientific">Camellia lanceoleosa</name>
    <dbReference type="NCBI Taxonomy" id="1840588"/>
    <lineage>
        <taxon>Eukaryota</taxon>
        <taxon>Viridiplantae</taxon>
        <taxon>Streptophyta</taxon>
        <taxon>Embryophyta</taxon>
        <taxon>Tracheophyta</taxon>
        <taxon>Spermatophyta</taxon>
        <taxon>Magnoliopsida</taxon>
        <taxon>eudicotyledons</taxon>
        <taxon>Gunneridae</taxon>
        <taxon>Pentapetalae</taxon>
        <taxon>asterids</taxon>
        <taxon>Ericales</taxon>
        <taxon>Theaceae</taxon>
        <taxon>Camellia</taxon>
    </lineage>
</organism>
<accession>A0ACC0HKE6</accession>
<comment type="caution">
    <text evidence="1">The sequence shown here is derived from an EMBL/GenBank/DDBJ whole genome shotgun (WGS) entry which is preliminary data.</text>
</comment>
<dbReference type="EMBL" id="CM045761">
    <property type="protein sequence ID" value="KAI8013606.1"/>
    <property type="molecule type" value="Genomic_DNA"/>
</dbReference>
<protein>
    <submittedName>
        <fullName evidence="1">MDIS1-interacting receptor like kinase 2</fullName>
    </submittedName>
</protein>
<proteinExistence type="predicted"/>
<evidence type="ECO:0000313" key="2">
    <source>
        <dbReference type="Proteomes" id="UP001060215"/>
    </source>
</evidence>
<name>A0ACC0HKE6_9ERIC</name>
<keyword evidence="1" id="KW-0675">Receptor</keyword>
<sequence length="155" mass="16876">MSFNRNLSINSSMFQYCSVLQKVDKSSSVDTGRQADGLHQRGLGTDAIRTRGTVFDFGTARLKNPDSSNRTSSAGTFGYAAPELAVTMRVSEKCDVDIFRVLTLEVIMGKHPGNLISSPPSLSWSSLLSSKSNIQGMFSKDILDNRLPTPKNQVA</sequence>
<gene>
    <name evidence="1" type="ORF">LOK49_LG05G02782</name>
</gene>
<evidence type="ECO:0000313" key="1">
    <source>
        <dbReference type="EMBL" id="KAI8013606.1"/>
    </source>
</evidence>
<keyword evidence="1" id="KW-0808">Transferase</keyword>
<dbReference type="Proteomes" id="UP001060215">
    <property type="component" value="Chromosome 4"/>
</dbReference>
<keyword evidence="1" id="KW-0418">Kinase</keyword>